<protein>
    <recommendedName>
        <fullName evidence="2">DUF6533 domain-containing protein</fullName>
    </recommendedName>
</protein>
<dbReference type="EMBL" id="KB467865">
    <property type="protein sequence ID" value="PCH35955.1"/>
    <property type="molecule type" value="Genomic_DNA"/>
</dbReference>
<dbReference type="InterPro" id="IPR045340">
    <property type="entry name" value="DUF6533"/>
</dbReference>
<proteinExistence type="predicted"/>
<dbReference type="Proteomes" id="UP000218811">
    <property type="component" value="Unassembled WGS sequence"/>
</dbReference>
<feature type="transmembrane region" description="Helical" evidence="1">
    <location>
        <begin position="92"/>
        <end position="110"/>
    </location>
</feature>
<keyword evidence="1" id="KW-1133">Transmembrane helix</keyword>
<dbReference type="OMA" id="MWHIALL"/>
<keyword evidence="4" id="KW-1185">Reference proteome</keyword>
<dbReference type="Pfam" id="PF20151">
    <property type="entry name" value="DUF6533"/>
    <property type="match status" value="1"/>
</dbReference>
<organism evidence="3 4">
    <name type="scientific">Wolfiporia cocos (strain MD-104)</name>
    <name type="common">Brown rot fungus</name>
    <dbReference type="NCBI Taxonomy" id="742152"/>
    <lineage>
        <taxon>Eukaryota</taxon>
        <taxon>Fungi</taxon>
        <taxon>Dikarya</taxon>
        <taxon>Basidiomycota</taxon>
        <taxon>Agaricomycotina</taxon>
        <taxon>Agaricomycetes</taxon>
        <taxon>Polyporales</taxon>
        <taxon>Phaeolaceae</taxon>
        <taxon>Wolfiporia</taxon>
    </lineage>
</organism>
<keyword evidence="1" id="KW-0812">Transmembrane</keyword>
<gene>
    <name evidence="3" type="ORF">WOLCODRAFT_126457</name>
</gene>
<dbReference type="OrthoDB" id="2745134at2759"/>
<evidence type="ECO:0000259" key="2">
    <source>
        <dbReference type="Pfam" id="PF20151"/>
    </source>
</evidence>
<feature type="non-terminal residue" evidence="3">
    <location>
        <position position="140"/>
    </location>
</feature>
<feature type="transmembrane region" description="Helical" evidence="1">
    <location>
        <begin position="60"/>
        <end position="80"/>
    </location>
</feature>
<feature type="domain" description="DUF6533" evidence="2">
    <location>
        <begin position="2"/>
        <end position="34"/>
    </location>
</feature>
<evidence type="ECO:0000313" key="3">
    <source>
        <dbReference type="EMBL" id="PCH35955.1"/>
    </source>
</evidence>
<reference evidence="3 4" key="1">
    <citation type="journal article" date="2012" name="Science">
        <title>The Paleozoic origin of enzymatic lignin decomposition reconstructed from 31 fungal genomes.</title>
        <authorList>
            <person name="Floudas D."/>
            <person name="Binder M."/>
            <person name="Riley R."/>
            <person name="Barry K."/>
            <person name="Blanchette R.A."/>
            <person name="Henrissat B."/>
            <person name="Martinez A.T."/>
            <person name="Otillar R."/>
            <person name="Spatafora J.W."/>
            <person name="Yadav J.S."/>
            <person name="Aerts A."/>
            <person name="Benoit I."/>
            <person name="Boyd A."/>
            <person name="Carlson A."/>
            <person name="Copeland A."/>
            <person name="Coutinho P.M."/>
            <person name="de Vries R.P."/>
            <person name="Ferreira P."/>
            <person name="Findley K."/>
            <person name="Foster B."/>
            <person name="Gaskell J."/>
            <person name="Glotzer D."/>
            <person name="Gorecki P."/>
            <person name="Heitman J."/>
            <person name="Hesse C."/>
            <person name="Hori C."/>
            <person name="Igarashi K."/>
            <person name="Jurgens J.A."/>
            <person name="Kallen N."/>
            <person name="Kersten P."/>
            <person name="Kohler A."/>
            <person name="Kuees U."/>
            <person name="Kumar T.K.A."/>
            <person name="Kuo A."/>
            <person name="LaButti K."/>
            <person name="Larrondo L.F."/>
            <person name="Lindquist E."/>
            <person name="Ling A."/>
            <person name="Lombard V."/>
            <person name="Lucas S."/>
            <person name="Lundell T."/>
            <person name="Martin R."/>
            <person name="McLaughlin D.J."/>
            <person name="Morgenstern I."/>
            <person name="Morin E."/>
            <person name="Murat C."/>
            <person name="Nagy L.G."/>
            <person name="Nolan M."/>
            <person name="Ohm R.A."/>
            <person name="Patyshakuliyeva A."/>
            <person name="Rokas A."/>
            <person name="Ruiz-Duenas F.J."/>
            <person name="Sabat G."/>
            <person name="Salamov A."/>
            <person name="Samejima M."/>
            <person name="Schmutz J."/>
            <person name="Slot J.C."/>
            <person name="St John F."/>
            <person name="Stenlid J."/>
            <person name="Sun H."/>
            <person name="Sun S."/>
            <person name="Syed K."/>
            <person name="Tsang A."/>
            <person name="Wiebenga A."/>
            <person name="Young D."/>
            <person name="Pisabarro A."/>
            <person name="Eastwood D.C."/>
            <person name="Martin F."/>
            <person name="Cullen D."/>
            <person name="Grigoriev I.V."/>
            <person name="Hibbett D.S."/>
        </authorList>
    </citation>
    <scope>NUCLEOTIDE SEQUENCE [LARGE SCALE GENOMIC DNA]</scope>
    <source>
        <strain evidence="3 4">MD-104</strain>
    </source>
</reference>
<sequence>MFEHFITLDREFTYVWRYRMTGPTVLLLLNRYILVISAFANTLSPIRWTTLICASCEVVNLLSGIATILSFAIAAIFTALRIYAITGGMWHIALLIFLAGLVPFPVNIYVYASQSYAHMTFVSGIPVCEFYSFLSSREWH</sequence>
<evidence type="ECO:0000256" key="1">
    <source>
        <dbReference type="SAM" id="Phobius"/>
    </source>
</evidence>
<evidence type="ECO:0000313" key="4">
    <source>
        <dbReference type="Proteomes" id="UP000218811"/>
    </source>
</evidence>
<feature type="transmembrane region" description="Helical" evidence="1">
    <location>
        <begin position="20"/>
        <end position="40"/>
    </location>
</feature>
<keyword evidence="1" id="KW-0472">Membrane</keyword>
<name>A0A2H3J2M0_WOLCO</name>
<accession>A0A2H3J2M0</accession>
<dbReference type="AlphaFoldDB" id="A0A2H3J2M0"/>